<protein>
    <submittedName>
        <fullName evidence="2">Uncharacterized protein</fullName>
    </submittedName>
</protein>
<gene>
    <name evidence="2" type="ORF">BGZ80_004489</name>
</gene>
<evidence type="ECO:0000256" key="1">
    <source>
        <dbReference type="SAM" id="MobiDB-lite"/>
    </source>
</evidence>
<feature type="region of interest" description="Disordered" evidence="1">
    <location>
        <begin position="69"/>
        <end position="89"/>
    </location>
</feature>
<dbReference type="EMBL" id="JAAAID010002287">
    <property type="protein sequence ID" value="KAG0007580.1"/>
    <property type="molecule type" value="Genomic_DNA"/>
</dbReference>
<feature type="compositionally biased region" description="Polar residues" evidence="1">
    <location>
        <begin position="10"/>
        <end position="22"/>
    </location>
</feature>
<evidence type="ECO:0000313" key="2">
    <source>
        <dbReference type="EMBL" id="KAG0007580.1"/>
    </source>
</evidence>
<feature type="region of interest" description="Disordered" evidence="1">
    <location>
        <begin position="161"/>
        <end position="180"/>
    </location>
</feature>
<accession>A0A9P6MM15</accession>
<evidence type="ECO:0000313" key="3">
    <source>
        <dbReference type="Proteomes" id="UP000703661"/>
    </source>
</evidence>
<dbReference type="OrthoDB" id="2433853at2759"/>
<feature type="compositionally biased region" description="Low complexity" evidence="1">
    <location>
        <begin position="76"/>
        <end position="88"/>
    </location>
</feature>
<comment type="caution">
    <text evidence="2">The sequence shown here is derived from an EMBL/GenBank/DDBJ whole genome shotgun (WGS) entry which is preliminary data.</text>
</comment>
<proteinExistence type="predicted"/>
<feature type="region of interest" description="Disordered" evidence="1">
    <location>
        <begin position="1"/>
        <end position="31"/>
    </location>
</feature>
<name>A0A9P6MM15_9FUNG</name>
<dbReference type="AlphaFoldDB" id="A0A9P6MM15"/>
<organism evidence="2 3">
    <name type="scientific">Entomortierella chlamydospora</name>
    <dbReference type="NCBI Taxonomy" id="101097"/>
    <lineage>
        <taxon>Eukaryota</taxon>
        <taxon>Fungi</taxon>
        <taxon>Fungi incertae sedis</taxon>
        <taxon>Mucoromycota</taxon>
        <taxon>Mortierellomycotina</taxon>
        <taxon>Mortierellomycetes</taxon>
        <taxon>Mortierellales</taxon>
        <taxon>Mortierellaceae</taxon>
        <taxon>Entomortierella</taxon>
    </lineage>
</organism>
<sequence length="180" mass="20137">MATNVLPPMTDSTFEQNSSDNATPKGAGLRRGNTLKAYLANKNKLKERQAINIIVDPTVIQQNVDESSGSENEIFSPLSPSNLVSPVSGRRIDSDLDAIDKEKKGIEEQLANITQQLNQSTPHPDQSSLTAERTRLCQELDILLKKRRELLESWTRDYKSLKRSGSLAKRQEDPFWVTTA</sequence>
<keyword evidence="3" id="KW-1185">Reference proteome</keyword>
<dbReference type="Proteomes" id="UP000703661">
    <property type="component" value="Unassembled WGS sequence"/>
</dbReference>
<reference evidence="2" key="1">
    <citation type="journal article" date="2020" name="Fungal Divers.">
        <title>Resolving the Mortierellaceae phylogeny through synthesis of multi-gene phylogenetics and phylogenomics.</title>
        <authorList>
            <person name="Vandepol N."/>
            <person name="Liber J."/>
            <person name="Desiro A."/>
            <person name="Na H."/>
            <person name="Kennedy M."/>
            <person name="Barry K."/>
            <person name="Grigoriev I.V."/>
            <person name="Miller A.N."/>
            <person name="O'Donnell K."/>
            <person name="Stajich J.E."/>
            <person name="Bonito G."/>
        </authorList>
    </citation>
    <scope>NUCLEOTIDE SEQUENCE</scope>
    <source>
        <strain evidence="2">NRRL 2769</strain>
    </source>
</reference>